<reference evidence="3 4" key="1">
    <citation type="submission" date="2019-04" db="EMBL/GenBank/DDBJ databases">
        <title>Friends and foes A comparative genomics study of 23 Aspergillus species from section Flavi.</title>
        <authorList>
            <consortium name="DOE Joint Genome Institute"/>
            <person name="Kjaerbolling I."/>
            <person name="Vesth T."/>
            <person name="Frisvad J.C."/>
            <person name="Nybo J.L."/>
            <person name="Theobald S."/>
            <person name="Kildgaard S."/>
            <person name="Isbrandt T."/>
            <person name="Kuo A."/>
            <person name="Sato A."/>
            <person name="Lyhne E.K."/>
            <person name="Kogle M.E."/>
            <person name="Wiebenga A."/>
            <person name="Kun R.S."/>
            <person name="Lubbers R.J."/>
            <person name="Makela M.R."/>
            <person name="Barry K."/>
            <person name="Chovatia M."/>
            <person name="Clum A."/>
            <person name="Daum C."/>
            <person name="Haridas S."/>
            <person name="He G."/>
            <person name="LaButti K."/>
            <person name="Lipzen A."/>
            <person name="Mondo S."/>
            <person name="Riley R."/>
            <person name="Salamov A."/>
            <person name="Simmons B.A."/>
            <person name="Magnuson J.K."/>
            <person name="Henrissat B."/>
            <person name="Mortensen U.H."/>
            <person name="Larsen T.O."/>
            <person name="Devries R.P."/>
            <person name="Grigoriev I.V."/>
            <person name="Machida M."/>
            <person name="Baker S.E."/>
            <person name="Andersen M.R."/>
        </authorList>
    </citation>
    <scope>NUCLEOTIDE SEQUENCE [LARGE SCALE GENOMIC DNA]</scope>
    <source>
        <strain evidence="3 4">IBT 18842</strain>
    </source>
</reference>
<gene>
    <name evidence="3" type="ORF">BDV25DRAFT_92543</name>
</gene>
<keyword evidence="2" id="KW-0732">Signal</keyword>
<feature type="chain" id="PRO_5024966411" evidence="2">
    <location>
        <begin position="20"/>
        <end position="121"/>
    </location>
</feature>
<feature type="transmembrane region" description="Helical" evidence="1">
    <location>
        <begin position="48"/>
        <end position="66"/>
    </location>
</feature>
<feature type="signal peptide" evidence="2">
    <location>
        <begin position="1"/>
        <end position="19"/>
    </location>
</feature>
<evidence type="ECO:0000313" key="3">
    <source>
        <dbReference type="EMBL" id="KAE8144493.1"/>
    </source>
</evidence>
<protein>
    <submittedName>
        <fullName evidence="3">Uncharacterized protein</fullName>
    </submittedName>
</protein>
<dbReference type="Proteomes" id="UP000325780">
    <property type="component" value="Unassembled WGS sequence"/>
</dbReference>
<keyword evidence="1" id="KW-0812">Transmembrane</keyword>
<feature type="transmembrane region" description="Helical" evidence="1">
    <location>
        <begin position="73"/>
        <end position="92"/>
    </location>
</feature>
<accession>A0A5N6TDP6</accession>
<keyword evidence="1" id="KW-1133">Transmembrane helix</keyword>
<proteinExistence type="predicted"/>
<keyword evidence="4" id="KW-1185">Reference proteome</keyword>
<evidence type="ECO:0000313" key="4">
    <source>
        <dbReference type="Proteomes" id="UP000325780"/>
    </source>
</evidence>
<dbReference type="EMBL" id="ML742504">
    <property type="protein sequence ID" value="KAE8144493.1"/>
    <property type="molecule type" value="Genomic_DNA"/>
</dbReference>
<evidence type="ECO:0000256" key="2">
    <source>
        <dbReference type="SAM" id="SignalP"/>
    </source>
</evidence>
<sequence length="121" mass="14477">MPISFPFLLFLANLTRLSCFQCNACAICPRFSGHNHVLIVYNAKNPFMLLVFTAHFGYALYLLVLWHDDPQSFFSFFPFCYCFIFYFFNFFFSPLLCQSFISWIGLWWRSQFIIRYTPPLL</sequence>
<name>A0A5N6TDP6_ASPAV</name>
<evidence type="ECO:0000256" key="1">
    <source>
        <dbReference type="SAM" id="Phobius"/>
    </source>
</evidence>
<dbReference type="AlphaFoldDB" id="A0A5N6TDP6"/>
<keyword evidence="1" id="KW-0472">Membrane</keyword>
<organism evidence="3 4">
    <name type="scientific">Aspergillus avenaceus</name>
    <dbReference type="NCBI Taxonomy" id="36643"/>
    <lineage>
        <taxon>Eukaryota</taxon>
        <taxon>Fungi</taxon>
        <taxon>Dikarya</taxon>
        <taxon>Ascomycota</taxon>
        <taxon>Pezizomycotina</taxon>
        <taxon>Eurotiomycetes</taxon>
        <taxon>Eurotiomycetidae</taxon>
        <taxon>Eurotiales</taxon>
        <taxon>Aspergillaceae</taxon>
        <taxon>Aspergillus</taxon>
        <taxon>Aspergillus subgen. Circumdati</taxon>
    </lineage>
</organism>